<feature type="transmembrane region" description="Helical" evidence="6">
    <location>
        <begin position="217"/>
        <end position="238"/>
    </location>
</feature>
<dbReference type="EMBL" id="KV441554">
    <property type="protein sequence ID" value="OAG04115.1"/>
    <property type="molecule type" value="Genomic_DNA"/>
</dbReference>
<name>A0A177C971_9PLEO</name>
<dbReference type="AlphaFoldDB" id="A0A177C971"/>
<dbReference type="STRING" id="1460663.A0A177C971"/>
<dbReference type="OrthoDB" id="3231000at2759"/>
<evidence type="ECO:0000256" key="1">
    <source>
        <dbReference type="ARBA" id="ARBA00004141"/>
    </source>
</evidence>
<comment type="subcellular location">
    <subcellularLocation>
        <location evidence="1">Membrane</location>
        <topology evidence="1">Multi-pass membrane protein</topology>
    </subcellularLocation>
</comment>
<dbReference type="GO" id="GO:0046873">
    <property type="term" value="F:metal ion transmembrane transporter activity"/>
    <property type="evidence" value="ECO:0007669"/>
    <property type="project" value="InterPro"/>
</dbReference>
<feature type="region of interest" description="Disordered" evidence="5">
    <location>
        <begin position="253"/>
        <end position="272"/>
    </location>
</feature>
<proteinExistence type="predicted"/>
<dbReference type="InterPro" id="IPR045863">
    <property type="entry name" value="CorA_TM1_TM2"/>
</dbReference>
<dbReference type="InParanoid" id="A0A177C971"/>
<evidence type="ECO:0000256" key="3">
    <source>
        <dbReference type="ARBA" id="ARBA00022989"/>
    </source>
</evidence>
<dbReference type="GO" id="GO:0016020">
    <property type="term" value="C:membrane"/>
    <property type="evidence" value="ECO:0007669"/>
    <property type="project" value="UniProtKB-SubCell"/>
</dbReference>
<keyword evidence="8" id="KW-1185">Reference proteome</keyword>
<keyword evidence="2 6" id="KW-0812">Transmembrane</keyword>
<keyword evidence="3 6" id="KW-1133">Transmembrane helix</keyword>
<evidence type="ECO:0000256" key="2">
    <source>
        <dbReference type="ARBA" id="ARBA00022692"/>
    </source>
</evidence>
<dbReference type="InterPro" id="IPR002523">
    <property type="entry name" value="MgTranspt_CorA/ZnTranspt_ZntB"/>
</dbReference>
<accession>A0A177C971</accession>
<reference evidence="7 8" key="1">
    <citation type="submission" date="2016-05" db="EMBL/GenBank/DDBJ databases">
        <title>Comparative analysis of secretome profiles of manganese(II)-oxidizing ascomycete fungi.</title>
        <authorList>
            <consortium name="DOE Joint Genome Institute"/>
            <person name="Zeiner C.A."/>
            <person name="Purvine S.O."/>
            <person name="Zink E.M."/>
            <person name="Wu S."/>
            <person name="Pasa-Tolic L."/>
            <person name="Chaput D.L."/>
            <person name="Haridas S."/>
            <person name="Grigoriev I.V."/>
            <person name="Santelli C.M."/>
            <person name="Hansel C.M."/>
        </authorList>
    </citation>
    <scope>NUCLEOTIDE SEQUENCE [LARGE SCALE GENOMIC DNA]</scope>
    <source>
        <strain evidence="7 8">AP3s5-JAC2a</strain>
    </source>
</reference>
<dbReference type="SUPFAM" id="SSF144083">
    <property type="entry name" value="Magnesium transport protein CorA, transmembrane region"/>
    <property type="match status" value="1"/>
</dbReference>
<dbReference type="Pfam" id="PF01544">
    <property type="entry name" value="CorA"/>
    <property type="match status" value="1"/>
</dbReference>
<evidence type="ECO:0000256" key="5">
    <source>
        <dbReference type="SAM" id="MobiDB-lite"/>
    </source>
</evidence>
<sequence>MLPQLFYREHYCLFESLRTVFQHGWHRSLLFEDIEGVLPGHPMLYVISSSLWEANLRFLTTTIRDISFRDLRDPSDSTNDKLHDQRQDLDYLRTFVTETLKWYPPTLPSYFLSLPKYDQRHRDHIADNSEHPIQNLRRILKDAENLQGFLIDTFQLLMSSVSVRESRLSIEQARLSAEQARRSAWLTQLASVYLPLSVVTGIFGMNLKEISEGPPRWWWAVVVLVVLVVCTVGIYYSLREVEKIAEERRQRRVEGRQVKRVNEKPRDGRGGV</sequence>
<gene>
    <name evidence="7" type="ORF">CC84DRAFT_888453</name>
</gene>
<dbReference type="RefSeq" id="XP_018034480.1">
    <property type="nucleotide sequence ID" value="XM_018187800.1"/>
</dbReference>
<dbReference type="Gene3D" id="1.20.58.340">
    <property type="entry name" value="Magnesium transport protein CorA, transmembrane region"/>
    <property type="match status" value="1"/>
</dbReference>
<organism evidence="7 8">
    <name type="scientific">Paraphaeosphaeria sporulosa</name>
    <dbReference type="NCBI Taxonomy" id="1460663"/>
    <lineage>
        <taxon>Eukaryota</taxon>
        <taxon>Fungi</taxon>
        <taxon>Dikarya</taxon>
        <taxon>Ascomycota</taxon>
        <taxon>Pezizomycotina</taxon>
        <taxon>Dothideomycetes</taxon>
        <taxon>Pleosporomycetidae</taxon>
        <taxon>Pleosporales</taxon>
        <taxon>Massarineae</taxon>
        <taxon>Didymosphaeriaceae</taxon>
        <taxon>Paraphaeosphaeria</taxon>
    </lineage>
</organism>
<feature type="transmembrane region" description="Helical" evidence="6">
    <location>
        <begin position="184"/>
        <end position="205"/>
    </location>
</feature>
<evidence type="ECO:0000313" key="7">
    <source>
        <dbReference type="EMBL" id="OAG04115.1"/>
    </source>
</evidence>
<evidence type="ECO:0000256" key="4">
    <source>
        <dbReference type="ARBA" id="ARBA00023136"/>
    </source>
</evidence>
<dbReference type="Proteomes" id="UP000077069">
    <property type="component" value="Unassembled WGS sequence"/>
</dbReference>
<evidence type="ECO:0000256" key="6">
    <source>
        <dbReference type="SAM" id="Phobius"/>
    </source>
</evidence>
<evidence type="ECO:0000313" key="8">
    <source>
        <dbReference type="Proteomes" id="UP000077069"/>
    </source>
</evidence>
<dbReference type="GeneID" id="28771286"/>
<protein>
    <submittedName>
        <fullName evidence="7">Uncharacterized protein</fullName>
    </submittedName>
</protein>
<keyword evidence="4 6" id="KW-0472">Membrane</keyword>